<evidence type="ECO:0000313" key="2">
    <source>
        <dbReference type="EMBL" id="MBB5265627.1"/>
    </source>
</evidence>
<proteinExistence type="predicted"/>
<dbReference type="Proteomes" id="UP000543642">
    <property type="component" value="Unassembled WGS sequence"/>
</dbReference>
<accession>A0A7W8M6I5</accession>
<gene>
    <name evidence="2" type="ORF">HNP82_002774</name>
</gene>
<dbReference type="Pfam" id="PF20508">
    <property type="entry name" value="DUF6734"/>
    <property type="match status" value="1"/>
</dbReference>
<organism evidence="2 3">
    <name type="scientific">Catenibacillus scindens</name>
    <dbReference type="NCBI Taxonomy" id="673271"/>
    <lineage>
        <taxon>Bacteria</taxon>
        <taxon>Bacillati</taxon>
        <taxon>Bacillota</taxon>
        <taxon>Clostridia</taxon>
        <taxon>Lachnospirales</taxon>
        <taxon>Lachnospiraceae</taxon>
        <taxon>Catenibacillus</taxon>
    </lineage>
</organism>
<name>A0A7W8M6I5_9FIRM</name>
<dbReference type="AlphaFoldDB" id="A0A7W8M6I5"/>
<sequence length="315" mass="36361">MIDLDQLGSGARNFLTGRIYCGAVGMGNLFEPLKKSARSDPPVAAYHVLLTEPWRRLHGNAPFSMPLHEQWTARLSALAWRRYNGPIHLFTDRQGKAYFREKGLDSVYDSVRDDLWDTYGLDQRKFWASGKLLALQKLPVPCLIIDMDLIVWDRLPLEGAALAAAHIEHLNEKFYPDVDYFLMSPRYQFPKEWDYGAKPLNTSILYLADERLKEEYLCQAFDFMRYERDTPDNGSNCMIFAEQRILAMCAAKLGIRAKTFLDYDNLQAPQRLITHTWSGKRLLTRFKDVENVFAACCQEKCGQLEAEIWNMAGRK</sequence>
<evidence type="ECO:0000313" key="3">
    <source>
        <dbReference type="Proteomes" id="UP000543642"/>
    </source>
</evidence>
<comment type="caution">
    <text evidence="2">The sequence shown here is derived from an EMBL/GenBank/DDBJ whole genome shotgun (WGS) entry which is preliminary data.</text>
</comment>
<feature type="domain" description="DUF6734" evidence="1">
    <location>
        <begin position="71"/>
        <end position="262"/>
    </location>
</feature>
<evidence type="ECO:0000259" key="1">
    <source>
        <dbReference type="Pfam" id="PF20508"/>
    </source>
</evidence>
<dbReference type="RefSeq" id="WP_183775631.1">
    <property type="nucleotide sequence ID" value="NZ_JACHFW010000013.1"/>
</dbReference>
<reference evidence="2 3" key="1">
    <citation type="submission" date="2020-08" db="EMBL/GenBank/DDBJ databases">
        <title>Genomic Encyclopedia of Type Strains, Phase IV (KMG-IV): sequencing the most valuable type-strain genomes for metagenomic binning, comparative biology and taxonomic classification.</title>
        <authorList>
            <person name="Goeker M."/>
        </authorList>
    </citation>
    <scope>NUCLEOTIDE SEQUENCE [LARGE SCALE GENOMIC DNA]</scope>
    <source>
        <strain evidence="2 3">DSM 106146</strain>
    </source>
</reference>
<protein>
    <recommendedName>
        <fullName evidence="1">DUF6734 domain-containing protein</fullName>
    </recommendedName>
</protein>
<dbReference type="InterPro" id="IPR046621">
    <property type="entry name" value="DUF6734"/>
</dbReference>
<dbReference type="EMBL" id="JACHFW010000013">
    <property type="protein sequence ID" value="MBB5265627.1"/>
    <property type="molecule type" value="Genomic_DNA"/>
</dbReference>
<keyword evidence="3" id="KW-1185">Reference proteome</keyword>